<gene>
    <name evidence="2" type="ORF">PGT21_017195</name>
</gene>
<reference evidence="2 3" key="1">
    <citation type="submission" date="2019-05" db="EMBL/GenBank/DDBJ databases">
        <title>Emergence of the Ug99 lineage of the wheat stem rust pathogen through somatic hybridization.</title>
        <authorList>
            <person name="Li F."/>
            <person name="Upadhyaya N.M."/>
            <person name="Sperschneider J."/>
            <person name="Matny O."/>
            <person name="Nguyen-Phuc H."/>
            <person name="Mago R."/>
            <person name="Raley C."/>
            <person name="Miller M.E."/>
            <person name="Silverstein K.A.T."/>
            <person name="Henningsen E."/>
            <person name="Hirsch C.D."/>
            <person name="Visser B."/>
            <person name="Pretorius Z.A."/>
            <person name="Steffenson B.J."/>
            <person name="Schwessinger B."/>
            <person name="Dodds P.N."/>
            <person name="Figueroa M."/>
        </authorList>
    </citation>
    <scope>NUCLEOTIDE SEQUENCE [LARGE SCALE GENOMIC DNA]</scope>
    <source>
        <strain evidence="2">21-0</strain>
    </source>
</reference>
<dbReference type="AlphaFoldDB" id="A0A5B0NYE7"/>
<evidence type="ECO:0000256" key="1">
    <source>
        <dbReference type="SAM" id="MobiDB-lite"/>
    </source>
</evidence>
<sequence>MLGLASSHYPRTTHRLNQIEPPISSTNSIQDQSSRFAQLSSPLEHRWILSSSLFFVVRGHSWNSQGGGCFKRSIKR</sequence>
<evidence type="ECO:0000313" key="3">
    <source>
        <dbReference type="Proteomes" id="UP000324748"/>
    </source>
</evidence>
<protein>
    <submittedName>
        <fullName evidence="2">Uncharacterized protein</fullName>
    </submittedName>
</protein>
<keyword evidence="3" id="KW-1185">Reference proteome</keyword>
<evidence type="ECO:0000313" key="2">
    <source>
        <dbReference type="EMBL" id="KAA1094297.1"/>
    </source>
</evidence>
<proteinExistence type="predicted"/>
<organism evidence="2 3">
    <name type="scientific">Puccinia graminis f. sp. tritici</name>
    <dbReference type="NCBI Taxonomy" id="56615"/>
    <lineage>
        <taxon>Eukaryota</taxon>
        <taxon>Fungi</taxon>
        <taxon>Dikarya</taxon>
        <taxon>Basidiomycota</taxon>
        <taxon>Pucciniomycotina</taxon>
        <taxon>Pucciniomycetes</taxon>
        <taxon>Pucciniales</taxon>
        <taxon>Pucciniaceae</taxon>
        <taxon>Puccinia</taxon>
    </lineage>
</organism>
<accession>A0A5B0NYE7</accession>
<dbReference type="EMBL" id="VSWC01000079">
    <property type="protein sequence ID" value="KAA1094297.1"/>
    <property type="molecule type" value="Genomic_DNA"/>
</dbReference>
<dbReference type="Proteomes" id="UP000324748">
    <property type="component" value="Unassembled WGS sequence"/>
</dbReference>
<name>A0A5B0NYE7_PUCGR</name>
<feature type="region of interest" description="Disordered" evidence="1">
    <location>
        <begin position="1"/>
        <end position="31"/>
    </location>
</feature>
<comment type="caution">
    <text evidence="2">The sequence shown here is derived from an EMBL/GenBank/DDBJ whole genome shotgun (WGS) entry which is preliminary data.</text>
</comment>